<evidence type="ECO:0000313" key="3">
    <source>
        <dbReference type="Proteomes" id="UP001597046"/>
    </source>
</evidence>
<keyword evidence="1" id="KW-0472">Membrane</keyword>
<keyword evidence="1" id="KW-1133">Transmembrane helix</keyword>
<protein>
    <submittedName>
        <fullName evidence="2">Uncharacterized protein</fullName>
    </submittedName>
</protein>
<name>A0ABW3N028_9MICO</name>
<proteinExistence type="predicted"/>
<evidence type="ECO:0000313" key="2">
    <source>
        <dbReference type="EMBL" id="MFD1056201.1"/>
    </source>
</evidence>
<accession>A0ABW3N028</accession>
<gene>
    <name evidence="2" type="ORF">ACFQ2V_17960</name>
</gene>
<evidence type="ECO:0000256" key="1">
    <source>
        <dbReference type="SAM" id="Phobius"/>
    </source>
</evidence>
<reference evidence="3" key="1">
    <citation type="journal article" date="2019" name="Int. J. Syst. Evol. Microbiol.">
        <title>The Global Catalogue of Microorganisms (GCM) 10K type strain sequencing project: providing services to taxonomists for standard genome sequencing and annotation.</title>
        <authorList>
            <consortium name="The Broad Institute Genomics Platform"/>
            <consortium name="The Broad Institute Genome Sequencing Center for Infectious Disease"/>
            <person name="Wu L."/>
            <person name="Ma J."/>
        </authorList>
    </citation>
    <scope>NUCLEOTIDE SEQUENCE [LARGE SCALE GENOMIC DNA]</scope>
    <source>
        <strain evidence="3">CCUG 57508</strain>
    </source>
</reference>
<dbReference type="EMBL" id="JBHTKH010000016">
    <property type="protein sequence ID" value="MFD1056201.1"/>
    <property type="molecule type" value="Genomic_DNA"/>
</dbReference>
<keyword evidence="3" id="KW-1185">Reference proteome</keyword>
<sequence length="178" mass="19391">MSTKQEFVEGVRRAAEGTPYAVTEQPYGFDLTVDVASKRWLTLTAAHRLESVFTHEVHLRDDGRYGITDVDNEVSYGASAGAGGARLTARKKFSRGRVMKYSRRIELGVDADTGKVGKVVDYSFRAGEGRDLVRGVARELGWKERMNGEQRGALWVAGLTVVALVVAFGAIGIAALLK</sequence>
<dbReference type="Proteomes" id="UP001597046">
    <property type="component" value="Unassembled WGS sequence"/>
</dbReference>
<organism evidence="2 3">
    <name type="scientific">Terrabacter terrigena</name>
    <dbReference type="NCBI Taxonomy" id="574718"/>
    <lineage>
        <taxon>Bacteria</taxon>
        <taxon>Bacillati</taxon>
        <taxon>Actinomycetota</taxon>
        <taxon>Actinomycetes</taxon>
        <taxon>Micrococcales</taxon>
        <taxon>Intrasporangiaceae</taxon>
        <taxon>Terrabacter</taxon>
    </lineage>
</organism>
<comment type="caution">
    <text evidence="2">The sequence shown here is derived from an EMBL/GenBank/DDBJ whole genome shotgun (WGS) entry which is preliminary data.</text>
</comment>
<keyword evidence="1" id="KW-0812">Transmembrane</keyword>
<dbReference type="RefSeq" id="WP_386054253.1">
    <property type="nucleotide sequence ID" value="NZ_JBHTKH010000016.1"/>
</dbReference>
<feature type="transmembrane region" description="Helical" evidence="1">
    <location>
        <begin position="153"/>
        <end position="177"/>
    </location>
</feature>